<protein>
    <submittedName>
        <fullName evidence="3">Uncharacterized protein</fullName>
    </submittedName>
</protein>
<evidence type="ECO:0000256" key="2">
    <source>
        <dbReference type="SAM" id="Phobius"/>
    </source>
</evidence>
<dbReference type="EMBL" id="LHQQ01000220">
    <property type="protein sequence ID" value="KOS39088.1"/>
    <property type="molecule type" value="Genomic_DNA"/>
</dbReference>
<reference evidence="3 4" key="1">
    <citation type="submission" date="2015-08" db="EMBL/GenBank/DDBJ databases">
        <title>Genome sequencing of Penicillium nordicum.</title>
        <authorList>
            <person name="Nguyen H.D."/>
            <person name="Seifert K.A."/>
        </authorList>
    </citation>
    <scope>NUCLEOTIDE SEQUENCE [LARGE SCALE GENOMIC DNA]</scope>
    <source>
        <strain evidence="3 4">DAOMC 185683</strain>
    </source>
</reference>
<organism evidence="3 4">
    <name type="scientific">Penicillium nordicum</name>
    <dbReference type="NCBI Taxonomy" id="229535"/>
    <lineage>
        <taxon>Eukaryota</taxon>
        <taxon>Fungi</taxon>
        <taxon>Dikarya</taxon>
        <taxon>Ascomycota</taxon>
        <taxon>Pezizomycotina</taxon>
        <taxon>Eurotiomycetes</taxon>
        <taxon>Eurotiomycetidae</taxon>
        <taxon>Eurotiales</taxon>
        <taxon>Aspergillaceae</taxon>
        <taxon>Penicillium</taxon>
    </lineage>
</organism>
<accession>A0A0M8NUL0</accession>
<keyword evidence="2" id="KW-0812">Transmembrane</keyword>
<proteinExistence type="predicted"/>
<sequence>MKTERKKKKKEKRKKNLSNSSPFTWLMPSLTSRFFFMSMFLYLPWLPTKGSLAVSVISFVSKFVIISILHGSG</sequence>
<feature type="transmembrane region" description="Helical" evidence="2">
    <location>
        <begin position="51"/>
        <end position="69"/>
    </location>
</feature>
<feature type="compositionally biased region" description="Basic residues" evidence="1">
    <location>
        <begin position="1"/>
        <end position="16"/>
    </location>
</feature>
<dbReference type="AlphaFoldDB" id="A0A0M8NUL0"/>
<name>A0A0M8NUL0_9EURO</name>
<evidence type="ECO:0000256" key="1">
    <source>
        <dbReference type="SAM" id="MobiDB-lite"/>
    </source>
</evidence>
<dbReference type="Proteomes" id="UP000037696">
    <property type="component" value="Unassembled WGS sequence"/>
</dbReference>
<comment type="caution">
    <text evidence="3">The sequence shown here is derived from an EMBL/GenBank/DDBJ whole genome shotgun (WGS) entry which is preliminary data.</text>
</comment>
<keyword evidence="2" id="KW-0472">Membrane</keyword>
<keyword evidence="2" id="KW-1133">Transmembrane helix</keyword>
<gene>
    <name evidence="3" type="ORF">ACN38_g10093</name>
</gene>
<evidence type="ECO:0000313" key="4">
    <source>
        <dbReference type="Proteomes" id="UP000037696"/>
    </source>
</evidence>
<feature type="region of interest" description="Disordered" evidence="1">
    <location>
        <begin position="1"/>
        <end position="20"/>
    </location>
</feature>
<feature type="transmembrane region" description="Helical" evidence="2">
    <location>
        <begin position="21"/>
        <end position="45"/>
    </location>
</feature>
<keyword evidence="4" id="KW-1185">Reference proteome</keyword>
<evidence type="ECO:0000313" key="3">
    <source>
        <dbReference type="EMBL" id="KOS39088.1"/>
    </source>
</evidence>